<accession>A0A7Z2VM56</accession>
<feature type="domain" description="HTH araC/xylS-type" evidence="4">
    <location>
        <begin position="310"/>
        <end position="408"/>
    </location>
</feature>
<dbReference type="Proteomes" id="UP000502248">
    <property type="component" value="Chromosome"/>
</dbReference>
<keyword evidence="6" id="KW-1185">Reference proteome</keyword>
<name>A0A7Z2VM56_9BACL</name>
<dbReference type="AlphaFoldDB" id="A0A7Z2VM56"/>
<keyword evidence="3" id="KW-0804">Transcription</keyword>
<organism evidence="5 6">
    <name type="scientific">Cohnella herbarum</name>
    <dbReference type="NCBI Taxonomy" id="2728023"/>
    <lineage>
        <taxon>Bacteria</taxon>
        <taxon>Bacillati</taxon>
        <taxon>Bacillota</taxon>
        <taxon>Bacilli</taxon>
        <taxon>Bacillales</taxon>
        <taxon>Paenibacillaceae</taxon>
        <taxon>Cohnella</taxon>
    </lineage>
</organism>
<dbReference type="Gene3D" id="1.10.10.60">
    <property type="entry name" value="Homeodomain-like"/>
    <property type="match status" value="2"/>
</dbReference>
<dbReference type="PROSITE" id="PS00041">
    <property type="entry name" value="HTH_ARAC_FAMILY_1"/>
    <property type="match status" value="1"/>
</dbReference>
<dbReference type="EMBL" id="CP051680">
    <property type="protein sequence ID" value="QJD85617.1"/>
    <property type="molecule type" value="Genomic_DNA"/>
</dbReference>
<dbReference type="SMART" id="SM00342">
    <property type="entry name" value="HTH_ARAC"/>
    <property type="match status" value="1"/>
</dbReference>
<dbReference type="InterPro" id="IPR018062">
    <property type="entry name" value="HTH_AraC-typ_CS"/>
</dbReference>
<evidence type="ECO:0000313" key="6">
    <source>
        <dbReference type="Proteomes" id="UP000502248"/>
    </source>
</evidence>
<dbReference type="GO" id="GO:0003700">
    <property type="term" value="F:DNA-binding transcription factor activity"/>
    <property type="evidence" value="ECO:0007669"/>
    <property type="project" value="InterPro"/>
</dbReference>
<dbReference type="RefSeq" id="WP_169281877.1">
    <property type="nucleotide sequence ID" value="NZ_CP051680.1"/>
</dbReference>
<dbReference type="KEGG" id="cheb:HH215_22150"/>
<keyword evidence="2" id="KW-0238">DNA-binding</keyword>
<gene>
    <name evidence="5" type="ORF">HH215_22150</name>
</gene>
<dbReference type="Pfam" id="PF12833">
    <property type="entry name" value="HTH_18"/>
    <property type="match status" value="1"/>
</dbReference>
<evidence type="ECO:0000259" key="4">
    <source>
        <dbReference type="PROSITE" id="PS01124"/>
    </source>
</evidence>
<dbReference type="InterPro" id="IPR018060">
    <property type="entry name" value="HTH_AraC"/>
</dbReference>
<evidence type="ECO:0000256" key="2">
    <source>
        <dbReference type="ARBA" id="ARBA00023125"/>
    </source>
</evidence>
<evidence type="ECO:0000256" key="3">
    <source>
        <dbReference type="ARBA" id="ARBA00023163"/>
    </source>
</evidence>
<keyword evidence="1" id="KW-0805">Transcription regulation</keyword>
<sequence length="424" mass="48505">MNKLSELDVFGRLLNDALQIPVFVVRPGREIESEYADHSLRANPYFASIRDQIAGYAFALHAAEHPIYFTRSRLQYFFVNALDEDRFAGTLVVGPFLHETPLDGGQWNEMIDTLHEGNRSRLLELYEAVPVVLPERVRAMSLMIHYAIHRKLADPSADLPADGVPIAEPVAERQAPDVELSRSRSSGLLHANLSHERVLLHYVRGGEKERIRTFVMESMIGEEEFGVLAKRSKLRSEKNLKITGIALICRAAIEGGMHEEDALTLSDYYIQRLEETNTLSEADTVTVEALFDFVDRVAEVRRGHYSLAVQDCLNEIANHLYGEITLDRLAERTRLSPNYLSGLFKKEIGLTISEYVQRERIEEAKKLLTLTDYPIADIAAWLNFNDQSYFNKVFKRWQGMTPRAYRQSDRRPGRVSSKKNKIYF</sequence>
<dbReference type="PANTHER" id="PTHR43280:SF34">
    <property type="entry name" value="ARAC-FAMILY TRANSCRIPTIONAL REGULATOR"/>
    <property type="match status" value="1"/>
</dbReference>
<protein>
    <submittedName>
        <fullName evidence="5">Helix-turn-helix domain-containing protein</fullName>
    </submittedName>
</protein>
<evidence type="ECO:0000256" key="1">
    <source>
        <dbReference type="ARBA" id="ARBA00023015"/>
    </source>
</evidence>
<proteinExistence type="predicted"/>
<dbReference type="InterPro" id="IPR020449">
    <property type="entry name" value="Tscrpt_reg_AraC-type_HTH"/>
</dbReference>
<dbReference type="GO" id="GO:0043565">
    <property type="term" value="F:sequence-specific DNA binding"/>
    <property type="evidence" value="ECO:0007669"/>
    <property type="project" value="InterPro"/>
</dbReference>
<dbReference type="PANTHER" id="PTHR43280">
    <property type="entry name" value="ARAC-FAMILY TRANSCRIPTIONAL REGULATOR"/>
    <property type="match status" value="1"/>
</dbReference>
<dbReference type="InterPro" id="IPR009057">
    <property type="entry name" value="Homeodomain-like_sf"/>
</dbReference>
<dbReference type="PRINTS" id="PR00032">
    <property type="entry name" value="HTHARAC"/>
</dbReference>
<reference evidence="5 6" key="1">
    <citation type="submission" date="2020-04" db="EMBL/GenBank/DDBJ databases">
        <title>Genome sequencing of novel species.</title>
        <authorList>
            <person name="Heo J."/>
            <person name="Kim S.-J."/>
            <person name="Kim J.-S."/>
            <person name="Hong S.-B."/>
            <person name="Kwon S.-W."/>
        </authorList>
    </citation>
    <scope>NUCLEOTIDE SEQUENCE [LARGE SCALE GENOMIC DNA]</scope>
    <source>
        <strain evidence="5 6">MFER-1</strain>
    </source>
</reference>
<dbReference type="SUPFAM" id="SSF46689">
    <property type="entry name" value="Homeodomain-like"/>
    <property type="match status" value="2"/>
</dbReference>
<evidence type="ECO:0000313" key="5">
    <source>
        <dbReference type="EMBL" id="QJD85617.1"/>
    </source>
</evidence>
<dbReference type="PROSITE" id="PS01124">
    <property type="entry name" value="HTH_ARAC_FAMILY_2"/>
    <property type="match status" value="1"/>
</dbReference>